<organism evidence="2">
    <name type="scientific">Alexandrium catenella</name>
    <name type="common">Red tide dinoflagellate</name>
    <name type="synonym">Gonyaulax catenella</name>
    <dbReference type="NCBI Taxonomy" id="2925"/>
    <lineage>
        <taxon>Eukaryota</taxon>
        <taxon>Sar</taxon>
        <taxon>Alveolata</taxon>
        <taxon>Dinophyceae</taxon>
        <taxon>Gonyaulacales</taxon>
        <taxon>Pyrocystaceae</taxon>
        <taxon>Alexandrium</taxon>
    </lineage>
</organism>
<sequence>MGGLHRKVSVMNVLAQPVGRDCITAEEDAAPQKRRPGGAATACTGGLPKLPEDQETQLWEELAKVDCGCCELSFRKCDPALPGLACLDIRLNSKRRPSLQWLFAGLERILNLGINFVATYDFRSQSPAPTFTQALAAFWKEHRDQSTQCLKSTALLVKDSIFDTASQRPISGFIQACALGCPFLVCHNEAAAHEFFKVGTTRPPQMQEEADLPFVSVVDVQEAPARATARQGRVAADPLTCIASLAPLRSSTGTRGAYKDAHTFHVLPNGDVRVIQSPPGDVVLRGDAWLRQGGGVRQPNSGVATEPPSTALDGAAAVAALKFECPREQLQQLIGTHFHLGELVIDAEIESASRSQSKRQGTSPRPPAASPAGAGQTGSGCLVGLNMLFTKMINLVMPLFLDDFEPKPFD</sequence>
<proteinExistence type="predicted"/>
<feature type="region of interest" description="Disordered" evidence="1">
    <location>
        <begin position="351"/>
        <end position="376"/>
    </location>
</feature>
<gene>
    <name evidence="2" type="ORF">ACAT0790_LOCUS1809</name>
</gene>
<accession>A0A7S1KY12</accession>
<dbReference type="EMBL" id="HBGE01003006">
    <property type="protein sequence ID" value="CAD9088955.1"/>
    <property type="molecule type" value="Transcribed_RNA"/>
</dbReference>
<reference evidence="2" key="1">
    <citation type="submission" date="2021-01" db="EMBL/GenBank/DDBJ databases">
        <authorList>
            <person name="Corre E."/>
            <person name="Pelletier E."/>
            <person name="Niang G."/>
            <person name="Scheremetjew M."/>
            <person name="Finn R."/>
            <person name="Kale V."/>
            <person name="Holt S."/>
            <person name="Cochrane G."/>
            <person name="Meng A."/>
            <person name="Brown T."/>
            <person name="Cohen L."/>
        </authorList>
    </citation>
    <scope>NUCLEOTIDE SEQUENCE</scope>
    <source>
        <strain evidence="2">OF101</strain>
    </source>
</reference>
<name>A0A7S1KY12_ALECA</name>
<feature type="region of interest" description="Disordered" evidence="1">
    <location>
        <begin position="27"/>
        <end position="46"/>
    </location>
</feature>
<dbReference type="AlphaFoldDB" id="A0A7S1KY12"/>
<protein>
    <submittedName>
        <fullName evidence="2">Uncharacterized protein</fullName>
    </submittedName>
</protein>
<evidence type="ECO:0000256" key="1">
    <source>
        <dbReference type="SAM" id="MobiDB-lite"/>
    </source>
</evidence>
<evidence type="ECO:0000313" key="2">
    <source>
        <dbReference type="EMBL" id="CAD9088955.1"/>
    </source>
</evidence>